<name>A0A0H5PM69_NOCFR</name>
<dbReference type="Pfam" id="PF09995">
    <property type="entry name" value="MPAB_Lcp_cat"/>
    <property type="match status" value="1"/>
</dbReference>
<evidence type="ECO:0000313" key="2">
    <source>
        <dbReference type="EMBL" id="CRY83571.1"/>
    </source>
</evidence>
<dbReference type="InterPro" id="IPR018713">
    <property type="entry name" value="MPAB/Lcp_cat_dom"/>
</dbReference>
<dbReference type="EMBL" id="LN868939">
    <property type="protein sequence ID" value="CRY83571.1"/>
    <property type="molecule type" value="Genomic_DNA"/>
</dbReference>
<feature type="domain" description="ER-bound oxygenase mpaB/mpaB'/Rubber oxygenase catalytic" evidence="1">
    <location>
        <begin position="31"/>
        <end position="264"/>
    </location>
</feature>
<geneLocation type="plasmid" evidence="2">
    <name>2</name>
</geneLocation>
<gene>
    <name evidence="2" type="ORF">ERS450000_05560</name>
</gene>
<dbReference type="KEGG" id="nfr:ERS450000_05560"/>
<dbReference type="PANTHER" id="PTHR36151:SF3">
    <property type="entry name" value="ER-BOUND OXYGENASE MPAB_MPAB'_RUBBER OXYGENASE CATALYTIC DOMAIN-CONTAINING PROTEIN"/>
    <property type="match status" value="1"/>
</dbReference>
<accession>A0A0H5PM69</accession>
<evidence type="ECO:0000259" key="1">
    <source>
        <dbReference type="Pfam" id="PF09995"/>
    </source>
</evidence>
<reference evidence="3" key="1">
    <citation type="submission" date="2015-03" db="EMBL/GenBank/DDBJ databases">
        <authorList>
            <consortium name="Pathogen Informatics"/>
        </authorList>
    </citation>
    <scope>NUCLEOTIDE SEQUENCE [LARGE SCALE GENOMIC DNA]</scope>
    <source>
        <strain evidence="3">NCTC11134</strain>
        <plasmid evidence="3">2</plasmid>
    </source>
</reference>
<proteinExistence type="predicted"/>
<organism evidence="2 3">
    <name type="scientific">Nocardia farcinica</name>
    <dbReference type="NCBI Taxonomy" id="37329"/>
    <lineage>
        <taxon>Bacteria</taxon>
        <taxon>Bacillati</taxon>
        <taxon>Actinomycetota</taxon>
        <taxon>Actinomycetes</taxon>
        <taxon>Mycobacteriales</taxon>
        <taxon>Nocardiaceae</taxon>
        <taxon>Nocardia</taxon>
    </lineage>
</organism>
<dbReference type="PANTHER" id="PTHR36151">
    <property type="entry name" value="BLR2777 PROTEIN"/>
    <property type="match status" value="1"/>
</dbReference>
<keyword evidence="2" id="KW-0614">Plasmid</keyword>
<dbReference type="AlphaFoldDB" id="A0A0H5PM69"/>
<dbReference type="GO" id="GO:0016491">
    <property type="term" value="F:oxidoreductase activity"/>
    <property type="evidence" value="ECO:0007669"/>
    <property type="project" value="InterPro"/>
</dbReference>
<dbReference type="RefSeq" id="WP_060594738.1">
    <property type="nucleotide sequence ID" value="NZ_CP031418.1"/>
</dbReference>
<sequence length="293" mass="33430">MGARNGVAVDTDIIEAPAPAGLPIGPGSLTWKYAGDWRNMLFLGRTGILQNMHPAVGAALQQHSNFFDNPWDRVVRSVPQIQGMIYDADNEAQAGRVRDYHKPLKGEDSRGRRYHALNPEVYWWTHATFIELSIAINEFFGTPLTDAEKDQLIAEGITWWRMYGLSDRVLVSNYAEFKEYWDRTIDEVLEANATTDFALRLDRTRIPTVPGIPEPVWSVIWRPVMAFNLWLANGLMPERAREILGMRWGRVDQAVFGVFCAAIRHTWPLLPERLRYAPRAYAGIKRVRSAQAH</sequence>
<dbReference type="Proteomes" id="UP000057820">
    <property type="component" value="Plasmid 2"/>
</dbReference>
<evidence type="ECO:0000313" key="3">
    <source>
        <dbReference type="Proteomes" id="UP000057820"/>
    </source>
</evidence>
<protein>
    <submittedName>
        <fullName evidence="2">Uncharacterized protein conserved in bacteria</fullName>
    </submittedName>
</protein>